<evidence type="ECO:0000313" key="2">
    <source>
        <dbReference type="Proteomes" id="UP000239907"/>
    </source>
</evidence>
<dbReference type="EMBL" id="MQWA01000001">
    <property type="protein sequence ID" value="PQJ27049.1"/>
    <property type="molecule type" value="Genomic_DNA"/>
</dbReference>
<accession>A0A2S7TWG9</accession>
<evidence type="ECO:0000313" key="1">
    <source>
        <dbReference type="EMBL" id="PQJ27049.1"/>
    </source>
</evidence>
<dbReference type="InterPro" id="IPR035093">
    <property type="entry name" value="RelE/ParE_toxin_dom_sf"/>
</dbReference>
<dbReference type="OrthoDB" id="5457915at2"/>
<proteinExistence type="predicted"/>
<comment type="caution">
    <text evidence="1">The sequence shown here is derived from an EMBL/GenBank/DDBJ whole genome shotgun (WGS) entry which is preliminary data.</text>
</comment>
<dbReference type="Proteomes" id="UP000239907">
    <property type="component" value="Unassembled WGS sequence"/>
</dbReference>
<keyword evidence="2" id="KW-1185">Reference proteome</keyword>
<dbReference type="Gene3D" id="3.30.2310.20">
    <property type="entry name" value="RelE-like"/>
    <property type="match status" value="1"/>
</dbReference>
<name>A0A2S7TWG9_9BACT</name>
<sequence>MRPLHRSSKAIDDINACLEWSLDKFGRLATERYAELLSVSLEEICNDPFTIGSEPFPEMGEIRLIHTKHFRKLAPVEGLIVKNPRHFLVYQELDNKIFLVRILHDNMELEEHV</sequence>
<dbReference type="AlphaFoldDB" id="A0A2S7TWG9"/>
<organism evidence="1 2">
    <name type="scientific">Rubritalea profundi</name>
    <dbReference type="NCBI Taxonomy" id="1658618"/>
    <lineage>
        <taxon>Bacteria</taxon>
        <taxon>Pseudomonadati</taxon>
        <taxon>Verrucomicrobiota</taxon>
        <taxon>Verrucomicrobiia</taxon>
        <taxon>Verrucomicrobiales</taxon>
        <taxon>Rubritaleaceae</taxon>
        <taxon>Rubritalea</taxon>
    </lineage>
</organism>
<gene>
    <name evidence="1" type="ORF">BSZ32_00060</name>
</gene>
<dbReference type="RefSeq" id="WP_105041539.1">
    <property type="nucleotide sequence ID" value="NZ_MQWA01000001.1"/>
</dbReference>
<protein>
    <recommendedName>
        <fullName evidence="3">Plasmid stabilization protein ParE</fullName>
    </recommendedName>
</protein>
<reference evidence="1 2" key="1">
    <citation type="submission" date="2016-12" db="EMBL/GenBank/DDBJ databases">
        <title>Study of bacterial adaptation to deep sea.</title>
        <authorList>
            <person name="Song J."/>
            <person name="Yoshizawa S."/>
            <person name="Kogure K."/>
        </authorList>
    </citation>
    <scope>NUCLEOTIDE SEQUENCE [LARGE SCALE GENOMIC DNA]</scope>
    <source>
        <strain evidence="1 2">SAORIC-165</strain>
    </source>
</reference>
<evidence type="ECO:0008006" key="3">
    <source>
        <dbReference type="Google" id="ProtNLM"/>
    </source>
</evidence>